<comment type="similarity">
    <text evidence="1">Belongs to the RdRP family.</text>
</comment>
<keyword evidence="1" id="KW-0548">Nucleotidyltransferase</keyword>
<dbReference type="PANTHER" id="PTHR23079">
    <property type="entry name" value="RNA-DEPENDENT RNA POLYMERASE"/>
    <property type="match status" value="1"/>
</dbReference>
<evidence type="ECO:0000259" key="3">
    <source>
        <dbReference type="Pfam" id="PF05183"/>
    </source>
</evidence>
<dbReference type="GO" id="GO:0030422">
    <property type="term" value="P:siRNA processing"/>
    <property type="evidence" value="ECO:0007669"/>
    <property type="project" value="TreeGrafter"/>
</dbReference>
<keyword evidence="1" id="KW-0808">Transferase</keyword>
<feature type="non-terminal residue" evidence="4">
    <location>
        <position position="1181"/>
    </location>
</feature>
<evidence type="ECO:0000313" key="4">
    <source>
        <dbReference type="EMBL" id="GIL47636.1"/>
    </source>
</evidence>
<sequence length="1181" mass="124667">MAADYAVISGLPSGHHLLAESLTDWDVLSAVSKSSWEEAIVLLSRRLGCLPDVVHALQLTEKLHLYLHLPLPLRLLLHQHCIALSALPLQQLVELLNSPPQQLAAALDAVANPVRNPADCIGSTGWKRRWRPTVEFMSAASAAPVGLNPGEALLLFLSSGWLSYEPGRRGLTGQQPLQPAPSGPPVDTLGVPLLPGAELQATAVLEATTTEPSLKLIALPGHCGGTGAHVGGECRYIWHPEQRNFGPARECGDPRREEQHWRLQHQHWHQRRRVPVGLHRTGPLAATEASTRLSSCRTLTAVMGAPPAVGEAPGCKGRPRLARLEYNMYDCPGSHLQRHPLIGASLDRLLFVRLTAEMSPQKHQGSYAAPRSRPQPSLHWNYGNSSVAASTAAGNGEATDPCVDVGWGSMGSGDRGSADIDPLAMLLTDGVVVAGRRYRRLVVKDAGKSGEKICFFAQDTLSFDDVRHGFRSLGPPSAVRQLLADVSTAAEAACRAVAAPTTQVGGDGDAAAAGVGAAAGNEDAVAMSTGNFAASTAAAAKAASRPELFLSGTWPVAIHPASVCYTEDVVPSSGAVMTDGNGLICARLARMIPYTYKGVPLAQLPLPYSSQSPARSAADPRDAYPGFVGTSNRLVEVAKQVIMPASVHAAEQEASTVTAAGGRKAGPLAMTAAGPMVEPAVQLRVYDSRLGVIVKGTFTPVVSGLPPGVSLLVRASQVKAPSWKKLQMLLTMPPITPGSPASSPSISVPGYSHPGSLEPTGTSTSSTYEEQSSYSRLGRSATAATLLQFLSPAAPTIKPGKRVAGYAARNGSQMLLLAPRRQPAGVAAAVTKAAAAANAEMGNVVLEVVRKAPARPGAVARLNGPLLLLLSVCCVDARTLMDILKEEVGKVLAAQRGDLTAARELATRGGSCNGDDDALLDALRLAENDADDSTTADAAAAATMTTLQPHDLPCRTGGVVAGSRGGGFRWAQSRQRNVYETQQQQEQQGQEQQEQRRRNREEELQDGEATELRRLGLDYRTRELLQACATRAWRQLWELRLPLPRSASIMGLPDPSASIPEGCVVLLPELESESELGQRLGSSVDGSLDSSGRGGGARVERQLEREREVVVYRFPGLHPRDLRKFRVIAPPPQLLSQLGLTLADTSSSPSDIPNSSSATGFERGGGAGGGNQPGRRFGCGS</sequence>
<comment type="catalytic activity">
    <reaction evidence="1">
        <text>RNA(n) + a ribonucleoside 5'-triphosphate = RNA(n+1) + diphosphate</text>
        <dbReference type="Rhea" id="RHEA:21248"/>
        <dbReference type="Rhea" id="RHEA-COMP:14527"/>
        <dbReference type="Rhea" id="RHEA-COMP:17342"/>
        <dbReference type="ChEBI" id="CHEBI:33019"/>
        <dbReference type="ChEBI" id="CHEBI:61557"/>
        <dbReference type="ChEBI" id="CHEBI:140395"/>
        <dbReference type="EC" id="2.7.7.48"/>
    </reaction>
</comment>
<dbReference type="PANTHER" id="PTHR23079:SF55">
    <property type="entry name" value="RNA-DIRECTED RNA POLYMERASE"/>
    <property type="match status" value="1"/>
</dbReference>
<feature type="compositionally biased region" description="Low complexity" evidence="2">
    <location>
        <begin position="975"/>
        <end position="992"/>
    </location>
</feature>
<feature type="region of interest" description="Disordered" evidence="2">
    <location>
        <begin position="975"/>
        <end position="1007"/>
    </location>
</feature>
<dbReference type="InterPro" id="IPR057596">
    <property type="entry name" value="RDRP_core"/>
</dbReference>
<dbReference type="EMBL" id="BNCO01000004">
    <property type="protein sequence ID" value="GIL47636.1"/>
    <property type="molecule type" value="Genomic_DNA"/>
</dbReference>
<feature type="domain" description="RDRP core" evidence="3">
    <location>
        <begin position="426"/>
        <end position="597"/>
    </location>
</feature>
<dbReference type="Pfam" id="PF05183">
    <property type="entry name" value="RdRP"/>
    <property type="match status" value="2"/>
</dbReference>
<dbReference type="EC" id="2.7.7.48" evidence="1"/>
<keyword evidence="5" id="KW-1185">Reference proteome</keyword>
<evidence type="ECO:0000313" key="5">
    <source>
        <dbReference type="Proteomes" id="UP000747399"/>
    </source>
</evidence>
<dbReference type="GO" id="GO:0003723">
    <property type="term" value="F:RNA binding"/>
    <property type="evidence" value="ECO:0007669"/>
    <property type="project" value="UniProtKB-KW"/>
</dbReference>
<dbReference type="AlphaFoldDB" id="A0A8J4ATY1"/>
<feature type="compositionally biased region" description="Gly residues" evidence="2">
    <location>
        <begin position="1162"/>
        <end position="1181"/>
    </location>
</feature>
<comment type="caution">
    <text evidence="4">The sequence shown here is derived from an EMBL/GenBank/DDBJ whole genome shotgun (WGS) entry which is preliminary data.</text>
</comment>
<comment type="function">
    <text evidence="1">Probably involved in the RNA silencing pathway and required for the generation of small interfering RNAs (siRNAs).</text>
</comment>
<feature type="domain" description="RDRP core" evidence="3">
    <location>
        <begin position="846"/>
        <end position="1134"/>
    </location>
</feature>
<feature type="compositionally biased region" description="Basic and acidic residues" evidence="2">
    <location>
        <begin position="993"/>
        <end position="1002"/>
    </location>
</feature>
<keyword evidence="1" id="KW-0696">RNA-directed RNA polymerase</keyword>
<feature type="region of interest" description="Disordered" evidence="2">
    <location>
        <begin position="361"/>
        <end position="380"/>
    </location>
</feature>
<accession>A0A8J4ATY1</accession>
<dbReference type="GO" id="GO:0003968">
    <property type="term" value="F:RNA-directed RNA polymerase activity"/>
    <property type="evidence" value="ECO:0007669"/>
    <property type="project" value="UniProtKB-KW"/>
</dbReference>
<gene>
    <name evidence="4" type="ORF">Vafri_4404</name>
</gene>
<dbReference type="Proteomes" id="UP000747399">
    <property type="component" value="Unassembled WGS sequence"/>
</dbReference>
<keyword evidence="1" id="KW-0943">RNA-mediated gene silencing</keyword>
<feature type="compositionally biased region" description="Low complexity" evidence="2">
    <location>
        <begin position="1079"/>
        <end position="1091"/>
    </location>
</feature>
<keyword evidence="1" id="KW-0694">RNA-binding</keyword>
<reference evidence="4" key="1">
    <citation type="journal article" date="2021" name="Proc. Natl. Acad. Sci. U.S.A.">
        <title>Three genomes in the algal genus Volvox reveal the fate of a haploid sex-determining region after a transition to homothallism.</title>
        <authorList>
            <person name="Yamamoto K."/>
            <person name="Hamaji T."/>
            <person name="Kawai-Toyooka H."/>
            <person name="Matsuzaki R."/>
            <person name="Takahashi F."/>
            <person name="Nishimura Y."/>
            <person name="Kawachi M."/>
            <person name="Noguchi H."/>
            <person name="Minakuchi Y."/>
            <person name="Umen J.G."/>
            <person name="Toyoda A."/>
            <person name="Nozaki H."/>
        </authorList>
    </citation>
    <scope>NUCLEOTIDE SEQUENCE</scope>
    <source>
        <strain evidence="4">NIES-3780</strain>
    </source>
</reference>
<evidence type="ECO:0000256" key="2">
    <source>
        <dbReference type="SAM" id="MobiDB-lite"/>
    </source>
</evidence>
<proteinExistence type="inferred from homology"/>
<organism evidence="4 5">
    <name type="scientific">Volvox africanus</name>
    <dbReference type="NCBI Taxonomy" id="51714"/>
    <lineage>
        <taxon>Eukaryota</taxon>
        <taxon>Viridiplantae</taxon>
        <taxon>Chlorophyta</taxon>
        <taxon>core chlorophytes</taxon>
        <taxon>Chlorophyceae</taxon>
        <taxon>CS clade</taxon>
        <taxon>Chlamydomonadales</taxon>
        <taxon>Volvocaceae</taxon>
        <taxon>Volvox</taxon>
    </lineage>
</organism>
<evidence type="ECO:0000256" key="1">
    <source>
        <dbReference type="RuleBase" id="RU363098"/>
    </source>
</evidence>
<dbReference type="InterPro" id="IPR007855">
    <property type="entry name" value="RDRP"/>
</dbReference>
<dbReference type="GO" id="GO:0031380">
    <property type="term" value="C:nuclear RNA-directed RNA polymerase complex"/>
    <property type="evidence" value="ECO:0007669"/>
    <property type="project" value="TreeGrafter"/>
</dbReference>
<name>A0A8J4ATY1_9CHLO</name>
<feature type="region of interest" description="Disordered" evidence="2">
    <location>
        <begin position="1143"/>
        <end position="1181"/>
    </location>
</feature>
<feature type="region of interest" description="Disordered" evidence="2">
    <location>
        <begin position="1079"/>
        <end position="1100"/>
    </location>
</feature>
<feature type="region of interest" description="Disordered" evidence="2">
    <location>
        <begin position="737"/>
        <end position="769"/>
    </location>
</feature>
<protein>
    <recommendedName>
        <fullName evidence="1">RNA-dependent RNA polymerase</fullName>
        <ecNumber evidence="1">2.7.7.48</ecNumber>
    </recommendedName>
</protein>
<feature type="compositionally biased region" description="Low complexity" evidence="2">
    <location>
        <begin position="1146"/>
        <end position="1161"/>
    </location>
</feature>